<protein>
    <recommendedName>
        <fullName evidence="5">DUF3024 domain-containing protein</fullName>
    </recommendedName>
</protein>
<reference evidence="1 4" key="2">
    <citation type="submission" date="2019-07" db="EMBL/GenBank/DDBJ databases">
        <title>Whole genome shotgun sequence of Halomonas cupida NBRC 102219.</title>
        <authorList>
            <person name="Hosoyama A."/>
            <person name="Uohara A."/>
            <person name="Ohji S."/>
            <person name="Ichikawa N."/>
        </authorList>
    </citation>
    <scope>NUCLEOTIDE SEQUENCE [LARGE SCALE GENOMIC DNA]</scope>
    <source>
        <strain evidence="1 4">NBRC 102219</strain>
    </source>
</reference>
<dbReference type="OrthoDB" id="1362002at2"/>
<dbReference type="Proteomes" id="UP000321726">
    <property type="component" value="Unassembled WGS sequence"/>
</dbReference>
<sequence length="115" mass="13698">MALSEFELKRVERAVSAFMDRRRPPEHIRAKLDFGYRIDGQSLELFEIRPWFVDPTKVMERPLAKGTYVKSRGRWKIYWQRADLKWHLYKPEPEVNSVEAFLAVVEADEFACFFG</sequence>
<evidence type="ECO:0000313" key="4">
    <source>
        <dbReference type="Proteomes" id="UP000321726"/>
    </source>
</evidence>
<dbReference type="EMBL" id="BJXU01000013">
    <property type="protein sequence ID" value="GEN22431.1"/>
    <property type="molecule type" value="Genomic_DNA"/>
</dbReference>
<organism evidence="2 3">
    <name type="scientific">Halomonas cupida</name>
    <dbReference type="NCBI Taxonomy" id="44933"/>
    <lineage>
        <taxon>Bacteria</taxon>
        <taxon>Pseudomonadati</taxon>
        <taxon>Pseudomonadota</taxon>
        <taxon>Gammaproteobacteria</taxon>
        <taxon>Oceanospirillales</taxon>
        <taxon>Halomonadaceae</taxon>
        <taxon>Halomonas</taxon>
    </lineage>
</organism>
<dbReference type="RefSeq" id="WP_073433391.1">
    <property type="nucleotide sequence ID" value="NZ_BJXU01000013.1"/>
</dbReference>
<dbReference type="Pfam" id="PF11225">
    <property type="entry name" value="DUF3024"/>
    <property type="match status" value="1"/>
</dbReference>
<proteinExistence type="predicted"/>
<evidence type="ECO:0000313" key="2">
    <source>
        <dbReference type="EMBL" id="SHL40703.1"/>
    </source>
</evidence>
<name>A0A1M7AD81_9GAMM</name>
<accession>A0A1M7AD81</accession>
<evidence type="ECO:0000313" key="1">
    <source>
        <dbReference type="EMBL" id="GEN22431.1"/>
    </source>
</evidence>
<gene>
    <name evidence="1" type="ORF">HCU01_03800</name>
    <name evidence="2" type="ORF">SAMN05660971_00467</name>
</gene>
<dbReference type="Proteomes" id="UP000184123">
    <property type="component" value="Unassembled WGS sequence"/>
</dbReference>
<evidence type="ECO:0008006" key="5">
    <source>
        <dbReference type="Google" id="ProtNLM"/>
    </source>
</evidence>
<dbReference type="AlphaFoldDB" id="A0A1M7AD81"/>
<dbReference type="InterPro" id="IPR021388">
    <property type="entry name" value="DUF3024"/>
</dbReference>
<reference evidence="2 3" key="1">
    <citation type="submission" date="2016-11" db="EMBL/GenBank/DDBJ databases">
        <authorList>
            <person name="Jaros S."/>
            <person name="Januszkiewicz K."/>
            <person name="Wedrychowicz H."/>
        </authorList>
    </citation>
    <scope>NUCLEOTIDE SEQUENCE [LARGE SCALE GENOMIC DNA]</scope>
    <source>
        <strain evidence="2 3">DSM 4740</strain>
    </source>
</reference>
<keyword evidence="4" id="KW-1185">Reference proteome</keyword>
<evidence type="ECO:0000313" key="3">
    <source>
        <dbReference type="Proteomes" id="UP000184123"/>
    </source>
</evidence>
<dbReference type="EMBL" id="FRCA01000001">
    <property type="protein sequence ID" value="SHL40703.1"/>
    <property type="molecule type" value="Genomic_DNA"/>
</dbReference>